<evidence type="ECO:0000256" key="1">
    <source>
        <dbReference type="SAM" id="Phobius"/>
    </source>
</evidence>
<dbReference type="EMBL" id="CAIX01000252">
    <property type="protein sequence ID" value="CCI48848.1"/>
    <property type="molecule type" value="Genomic_DNA"/>
</dbReference>
<keyword evidence="1" id="KW-1133">Transmembrane helix</keyword>
<proteinExistence type="predicted"/>
<keyword evidence="4" id="KW-1185">Reference proteome</keyword>
<protein>
    <recommendedName>
        <fullName evidence="5">Serine aminopeptidase S33 domain-containing protein</fullName>
    </recommendedName>
</protein>
<feature type="transmembrane region" description="Helical" evidence="1">
    <location>
        <begin position="592"/>
        <end position="616"/>
    </location>
</feature>
<feature type="signal peptide" evidence="2">
    <location>
        <begin position="1"/>
        <end position="19"/>
    </location>
</feature>
<dbReference type="OrthoDB" id="425534at2759"/>
<dbReference type="Proteomes" id="UP000053237">
    <property type="component" value="Unassembled WGS sequence"/>
</dbReference>
<dbReference type="InParanoid" id="A0A024GR72"/>
<sequence>MSPFLIIALQILGITSVTPDQFVPSSIYKVQSWYPCTTDTKARDVPMECGTVLAPLCYNDICDSDLTVTVAVQRIKAFKPSRVEKNVWLLPDYHPALERVGIRQQMFQIYNALQGTINVYTMDFRGSGTHGTALTCIQSDPKTRLNPADVPACAKQITETYGSNLSSFSLHSAAIDIVTFLVRYQSGTSVFLYGVGFGALLVEKVRRYQLPFVTGYLFDSIFPHQSDGHAYISSMDQTSGLIGQEFLMQCASQASCASYFRDRDIVTTLQETLVAADSSKPTACMNAVAAKWKSVRPYDYDKPFSHLLRMLLARIMLNEQVRTLLPAILYRIHRCDQKDIAIVAYFMQKFFTNRELTTESIPIVFDLVTFSELWERPIPSKQVMQSRFTDQLISVGQMYDQMDRYCAYKNDNSPLCVKDQGLRVRSDDSSLRYTPKIFKMATRQSSSASVLQFHGTMNPLALYRDTEMYHDLLNAASKKLVAFPSGTHNILATPTSHSESTATSLCGLQIFASYIDRNGQIDGIDTTCASDLALPQSTSENISEWYLHTPNAFDGGISMDRMSLGDDIWMDTMMQLFLTSYGDCESFCSRDAYQITVICIGVALALVCLGALILYIRWRSMKRLRDEEQKLQFGNSHRAWSSPDCFLSTPRSVTYM</sequence>
<name>A0A024GR72_9STRA</name>
<evidence type="ECO:0000313" key="3">
    <source>
        <dbReference type="EMBL" id="CCI48848.1"/>
    </source>
</evidence>
<dbReference type="SUPFAM" id="SSF53474">
    <property type="entry name" value="alpha/beta-Hydrolases"/>
    <property type="match status" value="1"/>
</dbReference>
<reference evidence="3 4" key="1">
    <citation type="submission" date="2012-05" db="EMBL/GenBank/DDBJ databases">
        <title>Recombination and specialization in a pathogen metapopulation.</title>
        <authorList>
            <person name="Gardiner A."/>
            <person name="Kemen E."/>
            <person name="Schultz-Larsen T."/>
            <person name="MacLean D."/>
            <person name="Van Oosterhout C."/>
            <person name="Jones J.D.G."/>
        </authorList>
    </citation>
    <scope>NUCLEOTIDE SEQUENCE [LARGE SCALE GENOMIC DNA]</scope>
    <source>
        <strain evidence="3 4">Ac Nc2</strain>
    </source>
</reference>
<gene>
    <name evidence="3" type="ORF">BN9_100570</name>
</gene>
<keyword evidence="1" id="KW-0472">Membrane</keyword>
<keyword evidence="1" id="KW-0812">Transmembrane</keyword>
<organism evidence="3 4">
    <name type="scientific">Albugo candida</name>
    <dbReference type="NCBI Taxonomy" id="65357"/>
    <lineage>
        <taxon>Eukaryota</taxon>
        <taxon>Sar</taxon>
        <taxon>Stramenopiles</taxon>
        <taxon>Oomycota</taxon>
        <taxon>Peronosporomycetes</taxon>
        <taxon>Albuginales</taxon>
        <taxon>Albuginaceae</taxon>
        <taxon>Albugo</taxon>
    </lineage>
</organism>
<evidence type="ECO:0000313" key="4">
    <source>
        <dbReference type="Proteomes" id="UP000053237"/>
    </source>
</evidence>
<dbReference type="STRING" id="65357.A0A024GR72"/>
<comment type="caution">
    <text evidence="3">The sequence shown here is derived from an EMBL/GenBank/DDBJ whole genome shotgun (WGS) entry which is preliminary data.</text>
</comment>
<evidence type="ECO:0008006" key="5">
    <source>
        <dbReference type="Google" id="ProtNLM"/>
    </source>
</evidence>
<dbReference type="InterPro" id="IPR029058">
    <property type="entry name" value="AB_hydrolase_fold"/>
</dbReference>
<dbReference type="AlphaFoldDB" id="A0A024GR72"/>
<feature type="chain" id="PRO_5001532615" description="Serine aminopeptidase S33 domain-containing protein" evidence="2">
    <location>
        <begin position="20"/>
        <end position="656"/>
    </location>
</feature>
<keyword evidence="2" id="KW-0732">Signal</keyword>
<evidence type="ECO:0000256" key="2">
    <source>
        <dbReference type="SAM" id="SignalP"/>
    </source>
</evidence>
<accession>A0A024GR72</accession>